<sequence>MRFSNILHLVFLASLAQFRTLLAAPSNRDVQAAIGLRTPDCMKTFRPWDRIIDCLIPPRYPPLVKIPLFVKVSFVEASGGGEINVYLPMNSRIYSGEALGVVRYRGA</sequence>
<dbReference type="EMBL" id="KV407460">
    <property type="protein sequence ID" value="KZF21771.1"/>
    <property type="molecule type" value="Genomic_DNA"/>
</dbReference>
<feature type="chain" id="PRO_5007858063" evidence="1">
    <location>
        <begin position="24"/>
        <end position="107"/>
    </location>
</feature>
<dbReference type="InParanoid" id="A0A165G5U3"/>
<gene>
    <name evidence="2" type="ORF">L228DRAFT_248512</name>
</gene>
<name>A0A165G5U3_XYLHT</name>
<evidence type="ECO:0000313" key="3">
    <source>
        <dbReference type="Proteomes" id="UP000076632"/>
    </source>
</evidence>
<proteinExistence type="predicted"/>
<dbReference type="AlphaFoldDB" id="A0A165G5U3"/>
<accession>A0A165G5U3</accession>
<evidence type="ECO:0000313" key="2">
    <source>
        <dbReference type="EMBL" id="KZF21771.1"/>
    </source>
</evidence>
<evidence type="ECO:0000256" key="1">
    <source>
        <dbReference type="SAM" id="SignalP"/>
    </source>
</evidence>
<feature type="signal peptide" evidence="1">
    <location>
        <begin position="1"/>
        <end position="23"/>
    </location>
</feature>
<keyword evidence="1" id="KW-0732">Signal</keyword>
<dbReference type="Proteomes" id="UP000076632">
    <property type="component" value="Unassembled WGS sequence"/>
</dbReference>
<keyword evidence="3" id="KW-1185">Reference proteome</keyword>
<dbReference type="GeneID" id="28898001"/>
<reference evidence="2 3" key="1">
    <citation type="journal article" date="2016" name="Fungal Biol.">
        <title>The genome of Xylona heveae provides a window into fungal endophytism.</title>
        <authorList>
            <person name="Gazis R."/>
            <person name="Kuo A."/>
            <person name="Riley R."/>
            <person name="LaButti K."/>
            <person name="Lipzen A."/>
            <person name="Lin J."/>
            <person name="Amirebrahimi M."/>
            <person name="Hesse C.N."/>
            <person name="Spatafora J.W."/>
            <person name="Henrissat B."/>
            <person name="Hainaut M."/>
            <person name="Grigoriev I.V."/>
            <person name="Hibbett D.S."/>
        </authorList>
    </citation>
    <scope>NUCLEOTIDE SEQUENCE [LARGE SCALE GENOMIC DNA]</scope>
    <source>
        <strain evidence="2 3">TC161</strain>
    </source>
</reference>
<dbReference type="RefSeq" id="XP_018187326.1">
    <property type="nucleotide sequence ID" value="XM_018332864.1"/>
</dbReference>
<organism evidence="2 3">
    <name type="scientific">Xylona heveae (strain CBS 132557 / TC161)</name>
    <dbReference type="NCBI Taxonomy" id="1328760"/>
    <lineage>
        <taxon>Eukaryota</taxon>
        <taxon>Fungi</taxon>
        <taxon>Dikarya</taxon>
        <taxon>Ascomycota</taxon>
        <taxon>Pezizomycotina</taxon>
        <taxon>Xylonomycetes</taxon>
        <taxon>Xylonales</taxon>
        <taxon>Xylonaceae</taxon>
        <taxon>Xylona</taxon>
    </lineage>
</organism>
<protein>
    <submittedName>
        <fullName evidence="2">Uncharacterized protein</fullName>
    </submittedName>
</protein>